<dbReference type="PANTHER" id="PTHR30007:SF0">
    <property type="entry name" value="TRANSPOSASE"/>
    <property type="match status" value="1"/>
</dbReference>
<dbReference type="Pfam" id="PF13340">
    <property type="entry name" value="DUF4096"/>
    <property type="match status" value="1"/>
</dbReference>
<evidence type="ECO:0000259" key="2">
    <source>
        <dbReference type="Pfam" id="PF13340"/>
    </source>
</evidence>
<protein>
    <submittedName>
        <fullName evidence="3">Uncharacterized protein</fullName>
    </submittedName>
</protein>
<evidence type="ECO:0000313" key="3">
    <source>
        <dbReference type="EMBL" id="OGX89277.1"/>
    </source>
</evidence>
<dbReference type="InterPro" id="IPR025161">
    <property type="entry name" value="IS402-like_dom"/>
</dbReference>
<organism evidence="3 4">
    <name type="scientific">Hymenobacter lapidarius</name>
    <dbReference type="NCBI Taxonomy" id="1908237"/>
    <lineage>
        <taxon>Bacteria</taxon>
        <taxon>Pseudomonadati</taxon>
        <taxon>Bacteroidota</taxon>
        <taxon>Cytophagia</taxon>
        <taxon>Cytophagales</taxon>
        <taxon>Hymenobacteraceae</taxon>
        <taxon>Hymenobacter</taxon>
    </lineage>
</organism>
<gene>
    <name evidence="3" type="ORF">BEN47_07725</name>
</gene>
<accession>A0A1G1TEJ4</accession>
<feature type="domain" description="Transposase IS4-like" evidence="1">
    <location>
        <begin position="93"/>
        <end position="233"/>
    </location>
</feature>
<dbReference type="AlphaFoldDB" id="A0A1G1TEJ4"/>
<keyword evidence="4" id="KW-1185">Reference proteome</keyword>
<dbReference type="GO" id="GO:0006313">
    <property type="term" value="P:DNA transposition"/>
    <property type="evidence" value="ECO:0007669"/>
    <property type="project" value="InterPro"/>
</dbReference>
<evidence type="ECO:0000313" key="4">
    <source>
        <dbReference type="Proteomes" id="UP000176294"/>
    </source>
</evidence>
<comment type="caution">
    <text evidence="3">The sequence shown here is derived from an EMBL/GenBank/DDBJ whole genome shotgun (WGS) entry which is preliminary data.</text>
</comment>
<dbReference type="EMBL" id="MDZB01000033">
    <property type="protein sequence ID" value="OGX89277.1"/>
    <property type="molecule type" value="Genomic_DNA"/>
</dbReference>
<dbReference type="GO" id="GO:0004803">
    <property type="term" value="F:transposase activity"/>
    <property type="evidence" value="ECO:0007669"/>
    <property type="project" value="InterPro"/>
</dbReference>
<dbReference type="GO" id="GO:0003677">
    <property type="term" value="F:DNA binding"/>
    <property type="evidence" value="ECO:0007669"/>
    <property type="project" value="InterPro"/>
</dbReference>
<dbReference type="InterPro" id="IPR002559">
    <property type="entry name" value="Transposase_11"/>
</dbReference>
<dbReference type="Proteomes" id="UP000176294">
    <property type="component" value="Unassembled WGS sequence"/>
</dbReference>
<dbReference type="NCBIfam" id="NF033580">
    <property type="entry name" value="transpos_IS5_3"/>
    <property type="match status" value="1"/>
</dbReference>
<name>A0A1G1TEJ4_9BACT</name>
<sequence length="255" mass="29202">MYETDLTDSQWQVMETILPVARRRKYSLRLIVNALLYLTKAGCQWRLLPHNFPPYPICFYYFRRWQADGHWAGLNQVLVEQDRQQSAPSGQPSPSVAILDAQSVKCSERGVLEKGFDGHKQIQGRKRQLAVDTGGRLLAAHVGPADENDRTGGRAVLEKLNRQGFKRIKLVLTDAGYDGRPLAEWVRAHCGWRLETAPGLTGRGGFTPQPTRWVVERSISWLHWDRRLSRDYECETSSAEATLYLSSIRHLIRKF</sequence>
<dbReference type="RefSeq" id="WP_070724435.1">
    <property type="nucleotide sequence ID" value="NZ_MDZB01000033.1"/>
</dbReference>
<evidence type="ECO:0000259" key="1">
    <source>
        <dbReference type="Pfam" id="PF01609"/>
    </source>
</evidence>
<dbReference type="Pfam" id="PF01609">
    <property type="entry name" value="DDE_Tnp_1"/>
    <property type="match status" value="1"/>
</dbReference>
<reference evidence="3 4" key="1">
    <citation type="submission" date="2016-08" db="EMBL/GenBank/DDBJ databases">
        <title>Hymenobacter coccineus sp. nov., Hymenobacter lapidarius sp. nov. and Hymenobacter glacialis sp. nov., isolated from Antarctic soil.</title>
        <authorList>
            <person name="Sedlacek I."/>
            <person name="Kralova S."/>
            <person name="Kyrova K."/>
            <person name="Maslanova I."/>
            <person name="Stankova E."/>
            <person name="Vrbovska V."/>
            <person name="Nemec M."/>
            <person name="Bartak M."/>
            <person name="Svec P."/>
            <person name="Busse H.-J."/>
            <person name="Pantucek R."/>
        </authorList>
    </citation>
    <scope>NUCLEOTIDE SEQUENCE [LARGE SCALE GENOMIC DNA]</scope>
    <source>
        <strain evidence="3 4">CCM 8643</strain>
    </source>
</reference>
<dbReference type="PANTHER" id="PTHR30007">
    <property type="entry name" value="PHP DOMAIN PROTEIN"/>
    <property type="match status" value="1"/>
</dbReference>
<dbReference type="OrthoDB" id="1270539at2"/>
<feature type="domain" description="Insertion element IS402-like" evidence="2">
    <location>
        <begin position="6"/>
        <end position="74"/>
    </location>
</feature>
<proteinExistence type="predicted"/>
<dbReference type="STRING" id="1908237.BEN47_07725"/>